<proteinExistence type="predicted"/>
<gene>
    <name evidence="2" type="ORF">PHSY_003651</name>
</gene>
<feature type="compositionally biased region" description="Basic and acidic residues" evidence="1">
    <location>
        <begin position="18"/>
        <end position="29"/>
    </location>
</feature>
<dbReference type="AlphaFoldDB" id="R9P489"/>
<dbReference type="GeneID" id="24108938"/>
<dbReference type="HOGENOM" id="CLU_2607030_0_0_1"/>
<dbReference type="EMBL" id="DF238800">
    <property type="protein sequence ID" value="GAC96072.1"/>
    <property type="molecule type" value="Genomic_DNA"/>
</dbReference>
<accession>R9P489</accession>
<protein>
    <submittedName>
        <fullName evidence="2">Uncharacterized protein</fullName>
    </submittedName>
</protein>
<reference evidence="3" key="1">
    <citation type="journal article" date="2013" name="Genome Announc.">
        <title>Draft genome sequence of the basidiomycetous yeast-like fungus Pseudozyma hubeiensis SY62, which produces an abundant amount of the biosurfactant mannosylerythritol lipids.</title>
        <authorList>
            <person name="Konishi M."/>
            <person name="Hatada Y."/>
            <person name="Horiuchi J."/>
        </authorList>
    </citation>
    <scope>NUCLEOTIDE SEQUENCE [LARGE SCALE GENOMIC DNA]</scope>
    <source>
        <strain evidence="3">SY62</strain>
    </source>
</reference>
<evidence type="ECO:0000256" key="1">
    <source>
        <dbReference type="SAM" id="MobiDB-lite"/>
    </source>
</evidence>
<name>R9P489_PSEHS</name>
<sequence length="79" mass="8951">MQPFEERQTSLGNSECSARTRPDACDPSRHCFSSDGIANRMDEHPHLTPLQIRFFEGSLVSVSDTIKDEQIHDNPTIIH</sequence>
<dbReference type="RefSeq" id="XP_012189659.1">
    <property type="nucleotide sequence ID" value="XM_012334269.1"/>
</dbReference>
<feature type="region of interest" description="Disordered" evidence="1">
    <location>
        <begin position="1"/>
        <end position="29"/>
    </location>
</feature>
<organism evidence="2 3">
    <name type="scientific">Pseudozyma hubeiensis (strain SY62)</name>
    <name type="common">Yeast</name>
    <dbReference type="NCBI Taxonomy" id="1305764"/>
    <lineage>
        <taxon>Eukaryota</taxon>
        <taxon>Fungi</taxon>
        <taxon>Dikarya</taxon>
        <taxon>Basidiomycota</taxon>
        <taxon>Ustilaginomycotina</taxon>
        <taxon>Ustilaginomycetes</taxon>
        <taxon>Ustilaginales</taxon>
        <taxon>Ustilaginaceae</taxon>
        <taxon>Pseudozyma</taxon>
    </lineage>
</organism>
<evidence type="ECO:0000313" key="2">
    <source>
        <dbReference type="EMBL" id="GAC96072.1"/>
    </source>
</evidence>
<keyword evidence="3" id="KW-1185">Reference proteome</keyword>
<dbReference type="Proteomes" id="UP000014071">
    <property type="component" value="Unassembled WGS sequence"/>
</dbReference>
<evidence type="ECO:0000313" key="3">
    <source>
        <dbReference type="Proteomes" id="UP000014071"/>
    </source>
</evidence>